<evidence type="ECO:0000313" key="4">
    <source>
        <dbReference type="Proteomes" id="UP001139462"/>
    </source>
</evidence>
<feature type="domain" description="Alginate export" evidence="2">
    <location>
        <begin position="269"/>
        <end position="566"/>
    </location>
</feature>
<reference evidence="3" key="1">
    <citation type="submission" date="2021-09" db="EMBL/GenBank/DDBJ databases">
        <title>Genome of Aequorivita sp. strain F64183.</title>
        <authorList>
            <person name="Wang Y."/>
        </authorList>
    </citation>
    <scope>NUCLEOTIDE SEQUENCE</scope>
    <source>
        <strain evidence="3">F64183</strain>
    </source>
</reference>
<keyword evidence="1" id="KW-0472">Membrane</keyword>
<gene>
    <name evidence="3" type="ORF">K8344_04245</name>
</gene>
<dbReference type="Proteomes" id="UP001139462">
    <property type="component" value="Unassembled WGS sequence"/>
</dbReference>
<feature type="transmembrane region" description="Helical" evidence="1">
    <location>
        <begin position="12"/>
        <end position="33"/>
    </location>
</feature>
<dbReference type="AlphaFoldDB" id="A0A9X1UC73"/>
<evidence type="ECO:0000256" key="1">
    <source>
        <dbReference type="SAM" id="Phobius"/>
    </source>
</evidence>
<keyword evidence="1" id="KW-1133">Transmembrane helix</keyword>
<dbReference type="EMBL" id="JAIRBB010000002">
    <property type="protein sequence ID" value="MCG2430321.1"/>
    <property type="molecule type" value="Genomic_DNA"/>
</dbReference>
<name>A0A9X1UC73_9FLAO</name>
<dbReference type="RefSeq" id="WP_237607021.1">
    <property type="nucleotide sequence ID" value="NZ_JAIRBB010000002.1"/>
</dbReference>
<dbReference type="Pfam" id="PF13372">
    <property type="entry name" value="Alginate_exp"/>
    <property type="match status" value="1"/>
</dbReference>
<proteinExistence type="predicted"/>
<dbReference type="Gene3D" id="2.40.160.100">
    <property type="match status" value="1"/>
</dbReference>
<accession>A0A9X1UC73</accession>
<sequence>MRGILRQSSKYSYRKTFVIMYFVVGFFSFHGLLAQGIGNTDPYEDKRIEKVTIEITNPSQDIALNERLIDKVRQNLKIFPDKRFLNTQVDFALSQSRQDSRISETKLDLAFGPTGGVLVTIYLTLGDGIGKSVVNGFFKSGKISELPKLYNKGNTFIRLKLEALAIHYSNTNAWYAQPDALLNGNPLVEGTPAGNGYDDWVEGFAHLGIYGITPITDNFLIYGGVSAIVSGSKGEELFTNKTRGYLGIEDAYIGFVTGKTWENGHRLAANISVGRQRYTIGNGFLIANTSSNGGSKAALQSNPRWSADLLARASIKYDNTSLEFFYLDPDELPIVDSKTKILGLNVEALPTASISVGGSVLAVQKSEYGYFTTKKTYSREGLRVFDARFRWQPKLKGQSGIFIAGEAGLQTNVNFPMRAHGYFGEVGYNFSKFPWKPTISYRYASFTGDDGNTDRFERWDPLYSGGNGEQWVQGINHFKVVQNSNAIMHRLQIRLRPRSKLELVPQIWFFKADSKTNLGGNPALSFIESKDYGFETNLTFKVFLSRKIFIQGHVAATFPGDAVATALSPEIPKNWWSTMLFMRYAL</sequence>
<organism evidence="3 4">
    <name type="scientific">Aequorivita xiaoshiensis</name>
    <dbReference type="NCBI Taxonomy" id="2874476"/>
    <lineage>
        <taxon>Bacteria</taxon>
        <taxon>Pseudomonadati</taxon>
        <taxon>Bacteroidota</taxon>
        <taxon>Flavobacteriia</taxon>
        <taxon>Flavobacteriales</taxon>
        <taxon>Flavobacteriaceae</taxon>
        <taxon>Aequorivita</taxon>
    </lineage>
</organism>
<dbReference type="InterPro" id="IPR025388">
    <property type="entry name" value="Alginate_export_dom"/>
</dbReference>
<protein>
    <submittedName>
        <fullName evidence="3">Alginate export family protein</fullName>
    </submittedName>
</protein>
<evidence type="ECO:0000313" key="3">
    <source>
        <dbReference type="EMBL" id="MCG2430321.1"/>
    </source>
</evidence>
<evidence type="ECO:0000259" key="2">
    <source>
        <dbReference type="Pfam" id="PF13372"/>
    </source>
</evidence>
<keyword evidence="1" id="KW-0812">Transmembrane</keyword>
<comment type="caution">
    <text evidence="3">The sequence shown here is derived from an EMBL/GenBank/DDBJ whole genome shotgun (WGS) entry which is preliminary data.</text>
</comment>
<keyword evidence="4" id="KW-1185">Reference proteome</keyword>
<dbReference type="InterPro" id="IPR053728">
    <property type="entry name" value="Alginate_Permeability_Chnl"/>
</dbReference>